<gene>
    <name evidence="2" type="ORF">GCM10010446_36030</name>
</gene>
<sequence length="130" mass="14320">MGLPDTDEDELRWLSSQLRRSLLELDVVDVRLARSASGVPSGSKSSELIAAGTVVVTAAPFILRQVLQLADTWLKNRPVRGIKVELDGHTIELSDASVVERERLIDAFLTHRESADTDETDTEQPQPLTS</sequence>
<feature type="region of interest" description="Disordered" evidence="1">
    <location>
        <begin position="110"/>
        <end position="130"/>
    </location>
</feature>
<reference evidence="2 3" key="1">
    <citation type="journal article" date="2019" name="Int. J. Syst. Evol. Microbiol.">
        <title>The Global Catalogue of Microorganisms (GCM) 10K type strain sequencing project: providing services to taxonomists for standard genome sequencing and annotation.</title>
        <authorList>
            <consortium name="The Broad Institute Genomics Platform"/>
            <consortium name="The Broad Institute Genome Sequencing Center for Infectious Disease"/>
            <person name="Wu L."/>
            <person name="Ma J."/>
        </authorList>
    </citation>
    <scope>NUCLEOTIDE SEQUENCE [LARGE SCALE GENOMIC DNA]</scope>
    <source>
        <strain evidence="2 3">JCM 9088</strain>
    </source>
</reference>
<dbReference type="EMBL" id="BAAAUD010000036">
    <property type="protein sequence ID" value="GAA2947582.1"/>
    <property type="molecule type" value="Genomic_DNA"/>
</dbReference>
<evidence type="ECO:0000313" key="2">
    <source>
        <dbReference type="EMBL" id="GAA2947582.1"/>
    </source>
</evidence>
<protein>
    <submittedName>
        <fullName evidence="2">Uncharacterized protein</fullName>
    </submittedName>
</protein>
<dbReference type="RefSeq" id="WP_344496298.1">
    <property type="nucleotide sequence ID" value="NZ_BAAAUD010000036.1"/>
</dbReference>
<evidence type="ECO:0000313" key="3">
    <source>
        <dbReference type="Proteomes" id="UP001500403"/>
    </source>
</evidence>
<accession>A0ABN3XBK7</accession>
<name>A0ABN3XBK7_9ACTN</name>
<keyword evidence="3" id="KW-1185">Reference proteome</keyword>
<dbReference type="Proteomes" id="UP001500403">
    <property type="component" value="Unassembled WGS sequence"/>
</dbReference>
<organism evidence="2 3">
    <name type="scientific">Streptomyces enissocaesilis</name>
    <dbReference type="NCBI Taxonomy" id="332589"/>
    <lineage>
        <taxon>Bacteria</taxon>
        <taxon>Bacillati</taxon>
        <taxon>Actinomycetota</taxon>
        <taxon>Actinomycetes</taxon>
        <taxon>Kitasatosporales</taxon>
        <taxon>Streptomycetaceae</taxon>
        <taxon>Streptomyces</taxon>
        <taxon>Streptomyces rochei group</taxon>
    </lineage>
</organism>
<evidence type="ECO:0000256" key="1">
    <source>
        <dbReference type="SAM" id="MobiDB-lite"/>
    </source>
</evidence>
<comment type="caution">
    <text evidence="2">The sequence shown here is derived from an EMBL/GenBank/DDBJ whole genome shotgun (WGS) entry which is preliminary data.</text>
</comment>
<proteinExistence type="predicted"/>